<protein>
    <submittedName>
        <fullName evidence="1">Uncharacterized protein</fullName>
    </submittedName>
</protein>
<comment type="caution">
    <text evidence="1">The sequence shown here is derived from an EMBL/GenBank/DDBJ whole genome shotgun (WGS) entry which is preliminary data.</text>
</comment>
<gene>
    <name evidence="1" type="ORF">TRAPUB_6746</name>
</gene>
<proteinExistence type="predicted"/>
<keyword evidence="2" id="KW-1185">Reference proteome</keyword>
<dbReference type="AlphaFoldDB" id="A0A1M2V570"/>
<evidence type="ECO:0000313" key="2">
    <source>
        <dbReference type="Proteomes" id="UP000184267"/>
    </source>
</evidence>
<evidence type="ECO:0000313" key="1">
    <source>
        <dbReference type="EMBL" id="OJT02752.1"/>
    </source>
</evidence>
<organism evidence="1 2">
    <name type="scientific">Trametes pubescens</name>
    <name type="common">White-rot fungus</name>
    <dbReference type="NCBI Taxonomy" id="154538"/>
    <lineage>
        <taxon>Eukaryota</taxon>
        <taxon>Fungi</taxon>
        <taxon>Dikarya</taxon>
        <taxon>Basidiomycota</taxon>
        <taxon>Agaricomycotina</taxon>
        <taxon>Agaricomycetes</taxon>
        <taxon>Polyporales</taxon>
        <taxon>Polyporaceae</taxon>
        <taxon>Trametes</taxon>
    </lineage>
</organism>
<sequence length="50" mass="5816">MHKAWPELLKRMKAGKATTSSKDRQLVVSSRTWFCLYLFEHQCVMISSGK</sequence>
<name>A0A1M2V570_TRAPU</name>
<dbReference type="OrthoDB" id="4454541at2759"/>
<dbReference type="Proteomes" id="UP000184267">
    <property type="component" value="Unassembled WGS sequence"/>
</dbReference>
<accession>A0A1M2V570</accession>
<dbReference type="EMBL" id="MNAD01001650">
    <property type="protein sequence ID" value="OJT02752.1"/>
    <property type="molecule type" value="Genomic_DNA"/>
</dbReference>
<dbReference type="STRING" id="154538.A0A1M2V570"/>
<reference evidence="1 2" key="1">
    <citation type="submission" date="2016-10" db="EMBL/GenBank/DDBJ databases">
        <title>Genome sequence of the basidiomycete white-rot fungus Trametes pubescens.</title>
        <authorList>
            <person name="Makela M.R."/>
            <person name="Granchi Z."/>
            <person name="Peng M."/>
            <person name="De Vries R.P."/>
            <person name="Grigoriev I."/>
            <person name="Riley R."/>
            <person name="Hilden K."/>
        </authorList>
    </citation>
    <scope>NUCLEOTIDE SEQUENCE [LARGE SCALE GENOMIC DNA]</scope>
    <source>
        <strain evidence="1 2">FBCC735</strain>
    </source>
</reference>